<keyword evidence="2" id="KW-1133">Transmembrane helix</keyword>
<keyword evidence="2" id="KW-0472">Membrane</keyword>
<sequence length="479" mass="53316">MFYLSRVPPRTTYTVLSLLLIPPIVLSPLIALISAFSIFLPLIGFAFVPSLVGSLTVLAFTLPAFGYLQFAQSDPPPRERLPFVSLHPKRNVMLTLQAFRWGWYVLSTAWTVLRQWCLQQVISIWKRSQRVISTHIPFGKGEFLTVYHPKDLAQSASSSAEDSTSAITTITTNPNLRPILLLLPTPTSPFPSSVYLPLLALHLRAHLPFSTLIIHPSNSGKDSYPRTRLPQSARSTRRILRWINENAATYGGDITKVYVCGQSSGAVVALWAGGWREQIIKGREDWVWEKWKEGQIGLDGDGDGDEGLGNGLKRVDLWEEEEKMEEGDTDDEKGAVVKGMILLSPMTDIPLQIRHEANLYAEHVSATRRFFGPSQTESMLASPAHILFAARNVLNVGETGLNTRFLIIHGGKDEWVPVRQSVLLRELLVGLGVQEVSFRAYKAMGHLDPLLALMIGIKNDYSTTLLRDISNFIAPDGIP</sequence>
<reference evidence="3" key="1">
    <citation type="submission" date="2014-08" db="EMBL/GenBank/DDBJ databases">
        <authorList>
            <person name="Sharma Rahul"/>
            <person name="Thines Marco"/>
        </authorList>
    </citation>
    <scope>NUCLEOTIDE SEQUENCE</scope>
</reference>
<evidence type="ECO:0000256" key="1">
    <source>
        <dbReference type="ARBA" id="ARBA00022801"/>
    </source>
</evidence>
<dbReference type="SUPFAM" id="SSF53474">
    <property type="entry name" value="alpha/beta-Hydrolases"/>
    <property type="match status" value="1"/>
</dbReference>
<dbReference type="PANTHER" id="PTHR48081:SF33">
    <property type="entry name" value="KYNURENINE FORMAMIDASE"/>
    <property type="match status" value="1"/>
</dbReference>
<dbReference type="GO" id="GO:0016787">
    <property type="term" value="F:hydrolase activity"/>
    <property type="evidence" value="ECO:0007669"/>
    <property type="project" value="UniProtKB-KW"/>
</dbReference>
<dbReference type="AlphaFoldDB" id="A0A0F7SYF0"/>
<evidence type="ECO:0000256" key="2">
    <source>
        <dbReference type="SAM" id="Phobius"/>
    </source>
</evidence>
<name>A0A0F7SYF0_PHARH</name>
<protein>
    <recommendedName>
        <fullName evidence="4">Alpha/beta-hydrolase</fullName>
    </recommendedName>
</protein>
<organism evidence="3">
    <name type="scientific">Phaffia rhodozyma</name>
    <name type="common">Yeast</name>
    <name type="synonym">Xanthophyllomyces dendrorhous</name>
    <dbReference type="NCBI Taxonomy" id="264483"/>
    <lineage>
        <taxon>Eukaryota</taxon>
        <taxon>Fungi</taxon>
        <taxon>Dikarya</taxon>
        <taxon>Basidiomycota</taxon>
        <taxon>Agaricomycotina</taxon>
        <taxon>Tremellomycetes</taxon>
        <taxon>Cystofilobasidiales</taxon>
        <taxon>Mrakiaceae</taxon>
        <taxon>Phaffia</taxon>
    </lineage>
</organism>
<dbReference type="PANTHER" id="PTHR48081">
    <property type="entry name" value="AB HYDROLASE SUPERFAMILY PROTEIN C4A8.06C"/>
    <property type="match status" value="1"/>
</dbReference>
<evidence type="ECO:0008006" key="4">
    <source>
        <dbReference type="Google" id="ProtNLM"/>
    </source>
</evidence>
<dbReference type="ESTHER" id="pharh-a0a0f7syf0">
    <property type="family name" value="Hormone-sensitive_lipase_like"/>
</dbReference>
<keyword evidence="2" id="KW-0812">Transmembrane</keyword>
<keyword evidence="1" id="KW-0378">Hydrolase</keyword>
<proteinExistence type="predicted"/>
<dbReference type="InterPro" id="IPR050300">
    <property type="entry name" value="GDXG_lipolytic_enzyme"/>
</dbReference>
<dbReference type="EMBL" id="LN483332">
    <property type="protein sequence ID" value="CED85605.1"/>
    <property type="molecule type" value="Genomic_DNA"/>
</dbReference>
<evidence type="ECO:0000313" key="3">
    <source>
        <dbReference type="EMBL" id="CED85605.1"/>
    </source>
</evidence>
<feature type="transmembrane region" description="Helical" evidence="2">
    <location>
        <begin position="12"/>
        <end position="40"/>
    </location>
</feature>
<feature type="transmembrane region" description="Helical" evidence="2">
    <location>
        <begin position="46"/>
        <end position="70"/>
    </location>
</feature>
<dbReference type="InterPro" id="IPR029058">
    <property type="entry name" value="AB_hydrolase_fold"/>
</dbReference>
<accession>A0A0F7SYF0</accession>
<dbReference type="Gene3D" id="3.40.50.1820">
    <property type="entry name" value="alpha/beta hydrolase"/>
    <property type="match status" value="1"/>
</dbReference>